<dbReference type="AlphaFoldDB" id="A0A7W7PJI5"/>
<keyword evidence="1" id="KW-1133">Transmembrane helix</keyword>
<name>A0A7W7PJI5_9ACTN</name>
<keyword evidence="1" id="KW-0812">Transmembrane</keyword>
<keyword evidence="1" id="KW-0472">Membrane</keyword>
<dbReference type="Proteomes" id="UP000556084">
    <property type="component" value="Unassembled WGS sequence"/>
</dbReference>
<reference evidence="2 3" key="1">
    <citation type="submission" date="2020-08" db="EMBL/GenBank/DDBJ databases">
        <title>Genomic Encyclopedia of Type Strains, Phase III (KMG-III): the genomes of soil and plant-associated and newly described type strains.</title>
        <authorList>
            <person name="Whitman W."/>
        </authorList>
    </citation>
    <scope>NUCLEOTIDE SEQUENCE [LARGE SCALE GENOMIC DNA]</scope>
    <source>
        <strain evidence="2 3">CECT 3266</strain>
    </source>
</reference>
<accession>A0A7W7PJI5</accession>
<evidence type="ECO:0000256" key="1">
    <source>
        <dbReference type="SAM" id="Phobius"/>
    </source>
</evidence>
<sequence>MQTMPAQPSRRNRFMTALAITLWAISAKTTALCLAVALMIAAWGAADEHPREAAQFLLQVGGVLALAGVVLTAIWHALRLFRLSAATRYAITGALACPGPVWLALRVYFGH</sequence>
<proteinExistence type="predicted"/>
<keyword evidence="3" id="KW-1185">Reference proteome</keyword>
<gene>
    <name evidence="2" type="ORF">FHS39_001168</name>
</gene>
<feature type="transmembrane region" description="Helical" evidence="1">
    <location>
        <begin position="20"/>
        <end position="44"/>
    </location>
</feature>
<feature type="transmembrane region" description="Helical" evidence="1">
    <location>
        <begin position="89"/>
        <end position="109"/>
    </location>
</feature>
<evidence type="ECO:0000313" key="2">
    <source>
        <dbReference type="EMBL" id="MBB4892157.1"/>
    </source>
</evidence>
<organism evidence="2 3">
    <name type="scientific">Streptomyces olivoverticillatus</name>
    <dbReference type="NCBI Taxonomy" id="66427"/>
    <lineage>
        <taxon>Bacteria</taxon>
        <taxon>Bacillati</taxon>
        <taxon>Actinomycetota</taxon>
        <taxon>Actinomycetes</taxon>
        <taxon>Kitasatosporales</taxon>
        <taxon>Streptomycetaceae</taxon>
        <taxon>Streptomyces</taxon>
    </lineage>
</organism>
<feature type="transmembrane region" description="Helical" evidence="1">
    <location>
        <begin position="56"/>
        <end position="77"/>
    </location>
</feature>
<dbReference type="EMBL" id="JACHJH010000002">
    <property type="protein sequence ID" value="MBB4892157.1"/>
    <property type="molecule type" value="Genomic_DNA"/>
</dbReference>
<protein>
    <submittedName>
        <fullName evidence="2">Uncharacterized protein</fullName>
    </submittedName>
</protein>
<dbReference type="RefSeq" id="WP_184346905.1">
    <property type="nucleotide sequence ID" value="NZ_JACHJH010000002.1"/>
</dbReference>
<comment type="caution">
    <text evidence="2">The sequence shown here is derived from an EMBL/GenBank/DDBJ whole genome shotgun (WGS) entry which is preliminary data.</text>
</comment>
<evidence type="ECO:0000313" key="3">
    <source>
        <dbReference type="Proteomes" id="UP000556084"/>
    </source>
</evidence>